<name>A0A8J2HFM4_COTCN</name>
<dbReference type="PANTHER" id="PTHR14911">
    <property type="entry name" value="THUMP DOMAIN-CONTAINING"/>
    <property type="match status" value="1"/>
</dbReference>
<dbReference type="Pfam" id="PF01170">
    <property type="entry name" value="UPF0020"/>
    <property type="match status" value="1"/>
</dbReference>
<gene>
    <name evidence="2" type="ORF">HICCMSTLAB_LOCUS7218</name>
</gene>
<dbReference type="InterPro" id="IPR000241">
    <property type="entry name" value="RlmKL-like_Mtase"/>
</dbReference>
<comment type="caution">
    <text evidence="2">The sequence shown here is derived from an EMBL/GenBank/DDBJ whole genome shotgun (WGS) entry which is preliminary data.</text>
</comment>
<protein>
    <submittedName>
        <fullName evidence="2">Similar to Thumpd3: THUMP domain-containing protein 3 (Mus musculus)</fullName>
    </submittedName>
</protein>
<evidence type="ECO:0000313" key="2">
    <source>
        <dbReference type="EMBL" id="CAG5093892.1"/>
    </source>
</evidence>
<dbReference type="InterPro" id="IPR029063">
    <property type="entry name" value="SAM-dependent_MTases_sf"/>
</dbReference>
<dbReference type="Proteomes" id="UP000786811">
    <property type="component" value="Unassembled WGS sequence"/>
</dbReference>
<accession>A0A8J2HFM4</accession>
<keyword evidence="3" id="KW-1185">Reference proteome</keyword>
<dbReference type="SUPFAM" id="SSF53335">
    <property type="entry name" value="S-adenosyl-L-methionine-dependent methyltransferases"/>
    <property type="match status" value="1"/>
</dbReference>
<feature type="domain" description="Ribosomal RNA large subunit methyltransferase K/L-like methyltransferase" evidence="1">
    <location>
        <begin position="7"/>
        <end position="94"/>
    </location>
</feature>
<dbReference type="GO" id="GO:0016423">
    <property type="term" value="F:tRNA (guanine) methyltransferase activity"/>
    <property type="evidence" value="ECO:0007669"/>
    <property type="project" value="TreeGrafter"/>
</dbReference>
<dbReference type="AlphaFoldDB" id="A0A8J2HFM4"/>
<proteinExistence type="predicted"/>
<dbReference type="PANTHER" id="PTHR14911:SF13">
    <property type="entry name" value="TRNA (GUANINE(6)-N2)-METHYLTRANSFERASE THUMP3"/>
    <property type="match status" value="1"/>
</dbReference>
<dbReference type="EMBL" id="CAJNRD030001120">
    <property type="protein sequence ID" value="CAG5093892.1"/>
    <property type="molecule type" value="Genomic_DNA"/>
</dbReference>
<evidence type="ECO:0000313" key="3">
    <source>
        <dbReference type="Proteomes" id="UP000786811"/>
    </source>
</evidence>
<reference evidence="2" key="1">
    <citation type="submission" date="2021-04" db="EMBL/GenBank/DDBJ databases">
        <authorList>
            <person name="Chebbi M.A.C M."/>
        </authorList>
    </citation>
    <scope>NUCLEOTIDE SEQUENCE</scope>
</reference>
<sequence length="161" mass="17802">MHRRNIAFFGPTTLRATVCYNLLRLAKPKPGEIIIDPMCGGGSIPIEATKEFPLNYIIGGDNHEKAMERSRMNFAMLPTAYKSDLIQWNLEHLPFKDSSALQAATDLFKVKKTLSISMGGLNAAAYVLKRTNLAYDSFLTRVTTLVTPKARSSSSSSDKSE</sequence>
<dbReference type="OrthoDB" id="47730at2759"/>
<dbReference type="GO" id="GO:0030488">
    <property type="term" value="P:tRNA methylation"/>
    <property type="evidence" value="ECO:0007669"/>
    <property type="project" value="TreeGrafter"/>
</dbReference>
<dbReference type="Gene3D" id="3.40.50.150">
    <property type="entry name" value="Vaccinia Virus protein VP39"/>
    <property type="match status" value="1"/>
</dbReference>
<organism evidence="2 3">
    <name type="scientific">Cotesia congregata</name>
    <name type="common">Parasitoid wasp</name>
    <name type="synonym">Apanteles congregatus</name>
    <dbReference type="NCBI Taxonomy" id="51543"/>
    <lineage>
        <taxon>Eukaryota</taxon>
        <taxon>Metazoa</taxon>
        <taxon>Ecdysozoa</taxon>
        <taxon>Arthropoda</taxon>
        <taxon>Hexapoda</taxon>
        <taxon>Insecta</taxon>
        <taxon>Pterygota</taxon>
        <taxon>Neoptera</taxon>
        <taxon>Endopterygota</taxon>
        <taxon>Hymenoptera</taxon>
        <taxon>Apocrita</taxon>
        <taxon>Ichneumonoidea</taxon>
        <taxon>Braconidae</taxon>
        <taxon>Microgastrinae</taxon>
        <taxon>Cotesia</taxon>
    </lineage>
</organism>
<dbReference type="GO" id="GO:0043527">
    <property type="term" value="C:tRNA methyltransferase complex"/>
    <property type="evidence" value="ECO:0007669"/>
    <property type="project" value="UniProtKB-ARBA"/>
</dbReference>
<evidence type="ECO:0000259" key="1">
    <source>
        <dbReference type="Pfam" id="PF01170"/>
    </source>
</evidence>